<keyword evidence="9" id="KW-0732">Signal</keyword>
<dbReference type="AlphaFoldDB" id="A0A2G5VE07"/>
<dbReference type="Gene3D" id="1.50.10.10">
    <property type="match status" value="1"/>
</dbReference>
<feature type="chain" id="PRO_5013620078" description="Trehalase" evidence="9">
    <location>
        <begin position="17"/>
        <end position="683"/>
    </location>
</feature>
<evidence type="ECO:0000256" key="7">
    <source>
        <dbReference type="RuleBase" id="RU361180"/>
    </source>
</evidence>
<name>A0A2G5VE07_9PELO</name>
<dbReference type="PANTHER" id="PTHR23403">
    <property type="entry name" value="TREHALASE"/>
    <property type="match status" value="1"/>
</dbReference>
<evidence type="ECO:0000256" key="3">
    <source>
        <dbReference type="ARBA" id="ARBA00012757"/>
    </source>
</evidence>
<keyword evidence="11" id="KW-1185">Reference proteome</keyword>
<comment type="caution">
    <text evidence="10">The sequence shown here is derived from an EMBL/GenBank/DDBJ whole genome shotgun (WGS) entry which is preliminary data.</text>
</comment>
<dbReference type="Pfam" id="PF01204">
    <property type="entry name" value="Trehalase"/>
    <property type="match status" value="1"/>
</dbReference>
<evidence type="ECO:0000256" key="8">
    <source>
        <dbReference type="SAM" id="MobiDB-lite"/>
    </source>
</evidence>
<comment type="catalytic activity">
    <reaction evidence="1 7">
        <text>alpha,alpha-trehalose + H2O = alpha-D-glucose + beta-D-glucose</text>
        <dbReference type="Rhea" id="RHEA:32675"/>
        <dbReference type="ChEBI" id="CHEBI:15377"/>
        <dbReference type="ChEBI" id="CHEBI:15903"/>
        <dbReference type="ChEBI" id="CHEBI:16551"/>
        <dbReference type="ChEBI" id="CHEBI:17925"/>
        <dbReference type="EC" id="3.2.1.28"/>
    </reaction>
</comment>
<evidence type="ECO:0000313" key="11">
    <source>
        <dbReference type="Proteomes" id="UP000230233"/>
    </source>
</evidence>
<comment type="similarity">
    <text evidence="2 7">Belongs to the glycosyl hydrolase 37 family.</text>
</comment>
<keyword evidence="5 7" id="KW-0378">Hydrolase</keyword>
<evidence type="ECO:0000313" key="10">
    <source>
        <dbReference type="EMBL" id="PIC49816.1"/>
    </source>
</evidence>
<evidence type="ECO:0000256" key="4">
    <source>
        <dbReference type="ARBA" id="ARBA00019905"/>
    </source>
</evidence>
<accession>A0A2G5VE07</accession>
<reference evidence="11" key="1">
    <citation type="submission" date="2017-10" db="EMBL/GenBank/DDBJ databases">
        <title>Rapid genome shrinkage in a self-fertile nematode reveals novel sperm competition proteins.</title>
        <authorList>
            <person name="Yin D."/>
            <person name="Schwarz E.M."/>
            <person name="Thomas C.G."/>
            <person name="Felde R.L."/>
            <person name="Korf I.F."/>
            <person name="Cutter A.D."/>
            <person name="Schartner C.M."/>
            <person name="Ralston E.J."/>
            <person name="Meyer B.J."/>
            <person name="Haag E.S."/>
        </authorList>
    </citation>
    <scope>NUCLEOTIDE SEQUENCE [LARGE SCALE GENOMIC DNA]</scope>
    <source>
        <strain evidence="11">JU1422</strain>
    </source>
</reference>
<dbReference type="PROSITE" id="PS00927">
    <property type="entry name" value="TREHALASE_1"/>
    <property type="match status" value="1"/>
</dbReference>
<dbReference type="PANTHER" id="PTHR23403:SF1">
    <property type="entry name" value="TREHALASE"/>
    <property type="match status" value="1"/>
</dbReference>
<feature type="compositionally biased region" description="Low complexity" evidence="8">
    <location>
        <begin position="639"/>
        <end position="665"/>
    </location>
</feature>
<gene>
    <name evidence="10" type="primary">Cni-tre-5</name>
    <name evidence="10" type="synonym">Cnig_chr_II.g8296</name>
    <name evidence="10" type="ORF">B9Z55_008296</name>
</gene>
<dbReference type="Proteomes" id="UP000230233">
    <property type="component" value="Chromosome II"/>
</dbReference>
<evidence type="ECO:0000256" key="6">
    <source>
        <dbReference type="ARBA" id="ARBA00023295"/>
    </source>
</evidence>
<feature type="signal peptide" evidence="9">
    <location>
        <begin position="1"/>
        <end position="16"/>
    </location>
</feature>
<evidence type="ECO:0000256" key="2">
    <source>
        <dbReference type="ARBA" id="ARBA00005615"/>
    </source>
</evidence>
<dbReference type="PROSITE" id="PS00928">
    <property type="entry name" value="TREHALASE_2"/>
    <property type="match status" value="1"/>
</dbReference>
<sequence>MREFLFLLFIVSLVSGRPQKDPRGPNIIDETADFGTPEHDNRVHTELTQLPAIRSVFQTGPEIARLIGSDYFNGSVLPCDNETAPGQWMVYCSGRLLQAVMAVKLYPDSKTFVDQPMKVNQTGESIMEHFEKRFPKPIEQISKKEVAEFVDEFFDKEGNELDVCELPDWKPITEKLAQIKDDTYLAFAQRLHFIWIQLCRQMKPEVKEDPFRFSLIYVPYQFILPGGRFREFYYWDAYWIVKGLIASELYSTARMMILNFAHIIETYGFIPNGGRVYYLRRSQPPFFAPMVYEYYLATQDTQLVMDMIPVIEKEYIFWSQRRSVNITLETQEFNETVRMFQYHTEADTPRPESFREDVLSAEPFTTKSKKRAFFKDIGSAAESGWDFSSRWFKDHKNLTTIETTNIVPVDLNAFLCYNMNIMQFFYQLAGNPLKHMEWSSRLSNFRQDFTKVFYVPVRKGWYDYNLRTGSHNTDFFPSNAAPLFAQCYDPLNSQLAVDVYNQMENSGAFSMSGGIPTSMHKETNQQWDYPNGWSPLNHMIIEGLRKSLNPTLQQKAFVLAQKWLETNMQTFNVSNAMWEKYNVQEPQGKLATGGEYEVQAGFGWTNGAALDLIMTYSDRLEYKGPLLEGLVGTPPPRKSFSSSSSSSSSSTSESSSTITPSSTTGSSSKLLAIITVTIFYFLF</sequence>
<dbReference type="InterPro" id="IPR018232">
    <property type="entry name" value="Glyco_hydro_37_CS"/>
</dbReference>
<dbReference type="GO" id="GO:0004555">
    <property type="term" value="F:alpha,alpha-trehalase activity"/>
    <property type="evidence" value="ECO:0007669"/>
    <property type="project" value="UniProtKB-EC"/>
</dbReference>
<dbReference type="EC" id="3.2.1.28" evidence="3 7"/>
<dbReference type="STRING" id="1611254.A0A2G5VE07"/>
<organism evidence="10 11">
    <name type="scientific">Caenorhabditis nigoni</name>
    <dbReference type="NCBI Taxonomy" id="1611254"/>
    <lineage>
        <taxon>Eukaryota</taxon>
        <taxon>Metazoa</taxon>
        <taxon>Ecdysozoa</taxon>
        <taxon>Nematoda</taxon>
        <taxon>Chromadorea</taxon>
        <taxon>Rhabditida</taxon>
        <taxon>Rhabditina</taxon>
        <taxon>Rhabditomorpha</taxon>
        <taxon>Rhabditoidea</taxon>
        <taxon>Rhabditidae</taxon>
        <taxon>Peloderinae</taxon>
        <taxon>Caenorhabditis</taxon>
    </lineage>
</organism>
<evidence type="ECO:0000256" key="1">
    <source>
        <dbReference type="ARBA" id="ARBA00001576"/>
    </source>
</evidence>
<dbReference type="OrthoDB" id="3542292at2759"/>
<proteinExistence type="inferred from homology"/>
<dbReference type="EMBL" id="PDUG01000002">
    <property type="protein sequence ID" value="PIC49816.1"/>
    <property type="molecule type" value="Genomic_DNA"/>
</dbReference>
<dbReference type="InterPro" id="IPR012341">
    <property type="entry name" value="6hp_glycosidase-like_sf"/>
</dbReference>
<dbReference type="SUPFAM" id="SSF48208">
    <property type="entry name" value="Six-hairpin glycosidases"/>
    <property type="match status" value="1"/>
</dbReference>
<evidence type="ECO:0000256" key="5">
    <source>
        <dbReference type="ARBA" id="ARBA00022801"/>
    </source>
</evidence>
<dbReference type="InterPro" id="IPR008928">
    <property type="entry name" value="6-hairpin_glycosidase_sf"/>
</dbReference>
<dbReference type="GO" id="GO:0005993">
    <property type="term" value="P:trehalose catabolic process"/>
    <property type="evidence" value="ECO:0007669"/>
    <property type="project" value="TreeGrafter"/>
</dbReference>
<evidence type="ECO:0000256" key="9">
    <source>
        <dbReference type="SAM" id="SignalP"/>
    </source>
</evidence>
<dbReference type="PRINTS" id="PR00744">
    <property type="entry name" value="GLHYDRLASE37"/>
</dbReference>
<keyword evidence="6 7" id="KW-0326">Glycosidase</keyword>
<dbReference type="InterPro" id="IPR001661">
    <property type="entry name" value="Glyco_hydro_37"/>
</dbReference>
<feature type="region of interest" description="Disordered" evidence="8">
    <location>
        <begin position="633"/>
        <end position="665"/>
    </location>
</feature>
<protein>
    <recommendedName>
        <fullName evidence="4 7">Trehalase</fullName>
        <ecNumber evidence="3 7">3.2.1.28</ecNumber>
    </recommendedName>
    <alternativeName>
        <fullName evidence="7">Alpha-trehalose glucohydrolase</fullName>
    </alternativeName>
</protein>